<dbReference type="InterPro" id="IPR037006">
    <property type="entry name" value="CheA-like_homodim_sf"/>
</dbReference>
<dbReference type="EMBL" id="FNIN01000003">
    <property type="protein sequence ID" value="SDN60528.1"/>
    <property type="molecule type" value="Genomic_DNA"/>
</dbReference>
<dbReference type="SMART" id="SM01231">
    <property type="entry name" value="H-kinase_dim"/>
    <property type="match status" value="1"/>
</dbReference>
<dbReference type="AlphaFoldDB" id="A0A1H0CRM6"/>
<keyword evidence="10" id="KW-0902">Two-component regulatory system</keyword>
<keyword evidence="8 17" id="KW-0418">Kinase</keyword>
<comment type="catalytic activity">
    <reaction evidence="1">
        <text>ATP + protein L-histidine = ADP + protein N-phospho-L-histidine.</text>
        <dbReference type="EC" id="2.7.13.3"/>
    </reaction>
</comment>
<evidence type="ECO:0000256" key="13">
    <source>
        <dbReference type="SAM" id="MobiDB-lite"/>
    </source>
</evidence>
<sequence>MAEFLDPEVYTEFVVEGRDHLDSIEPKLLDLEKNPEDRSILDDIFRPMHSLKGASGFLGLEKINTLAHKGENILDELRKGKMKVTPEIMDIILETTDTLRLLLDNLEEQGQEGDVDIEPILKRIENVMQGELCAEDKKSSSETQIVSKEGEGYKLTIISPEHLLDFIEEAEEIISQLNDNIVKLEKDPKDEDLINDIFRAFHNLKGNSGIIGYEELNKLAHTAETLLNKARNKEIEISSELIDILLRSVDVISDLIGRIDRDSGWVERVAIDEILTSLAAYSDDKDINREKRISSASQEIEVRKDEDEDLEIYKSTVDQQFDNIVYGLDNLRKDPSKRDLVDGLYRSFLTIQNASAYMEFKEVSDYAKGIVKLIDDARNKNVDFSLMLDLLHQEQGILRDIVEKNIIKYKEKSEHKDREREKYSKTKEQKDKESISTSSIASKNEEDHNKDELENKENKIKKLENNKKESKPIVKKKKEIISTIRVEHTKLDQLMNLIGELIINRNRFAQITKELEETQNVQDIVLKLNESVDAMARISDALQDTIMQVRMVPVRSVFSRFPRLIRDLSRKSKKPVELITEGEDTELDKSVIELIGDPLVHILRNAVDHGLETEEERKAKGKPIPGKVWLRASHRGNSVVIEVEDDGRGIDPEKMRRKALEKGLITYEEAEAMDDQQAIELIFLPGFSTAEKVTDISGRGVGMDVVKNNIRALKGNVSVSSEIDKGTKLVITLPLTLAIIDALMIKVSGDTFALPLDAVSETTKILASSLSEINKRKAITLRGEVLGLVYLADLLNLPKIEENRELLPVVILQVGERKLGLVVDVLLERQEIVIKSLGEYLGDVQAISGATIMGDGNVILILDPNEIYQLATQKGHSFIQ</sequence>
<dbReference type="InterPro" id="IPR002545">
    <property type="entry name" value="CheW-lke_dom"/>
</dbReference>
<keyword evidence="4" id="KW-0145">Chemotaxis</keyword>
<evidence type="ECO:0000256" key="1">
    <source>
        <dbReference type="ARBA" id="ARBA00000085"/>
    </source>
</evidence>
<accession>A0A1H0CRM6</accession>
<evidence type="ECO:0000313" key="17">
    <source>
        <dbReference type="EMBL" id="SDN60528.1"/>
    </source>
</evidence>
<evidence type="ECO:0000256" key="10">
    <source>
        <dbReference type="ARBA" id="ARBA00023012"/>
    </source>
</evidence>
<dbReference type="SUPFAM" id="SSF47226">
    <property type="entry name" value="Histidine-containing phosphotransfer domain, HPT domain"/>
    <property type="match status" value="3"/>
</dbReference>
<dbReference type="InterPro" id="IPR051315">
    <property type="entry name" value="Bact_Chemotaxis_CheA"/>
</dbReference>
<comment type="function">
    <text evidence="11">Involved in the transmission of sensory signals from the chemoreceptors to the flagellar motors. CheA is autophosphorylated; it can transfer its phosphate group to either CheB or CheY.</text>
</comment>
<evidence type="ECO:0000256" key="6">
    <source>
        <dbReference type="ARBA" id="ARBA00022679"/>
    </source>
</evidence>
<dbReference type="PANTHER" id="PTHR43395">
    <property type="entry name" value="SENSOR HISTIDINE KINASE CHEA"/>
    <property type="match status" value="1"/>
</dbReference>
<keyword evidence="5 12" id="KW-0597">Phosphoprotein</keyword>
<dbReference type="Pfam" id="PF02518">
    <property type="entry name" value="HATPase_c"/>
    <property type="match status" value="1"/>
</dbReference>
<dbReference type="PRINTS" id="PR00344">
    <property type="entry name" value="BCTRLSENSOR"/>
</dbReference>
<dbReference type="OrthoDB" id="9803176at2"/>
<dbReference type="SUPFAM" id="SSF50341">
    <property type="entry name" value="CheW-like"/>
    <property type="match status" value="1"/>
</dbReference>
<organism evidence="17 18">
    <name type="scientific">Desulfonauticus submarinus</name>
    <dbReference type="NCBI Taxonomy" id="206665"/>
    <lineage>
        <taxon>Bacteria</taxon>
        <taxon>Pseudomonadati</taxon>
        <taxon>Thermodesulfobacteriota</taxon>
        <taxon>Desulfovibrionia</taxon>
        <taxon>Desulfovibrionales</taxon>
        <taxon>Desulfonauticaceae</taxon>
        <taxon>Desulfonauticus</taxon>
    </lineage>
</organism>
<dbReference type="CDD" id="cd00088">
    <property type="entry name" value="HPT"/>
    <property type="match status" value="2"/>
</dbReference>
<dbReference type="InterPro" id="IPR008207">
    <property type="entry name" value="Sig_transdc_His_kin_Hpt_dom"/>
</dbReference>
<evidence type="ECO:0000256" key="3">
    <source>
        <dbReference type="ARBA" id="ARBA00021495"/>
    </source>
</evidence>
<dbReference type="InterPro" id="IPR003594">
    <property type="entry name" value="HATPase_dom"/>
</dbReference>
<evidence type="ECO:0000256" key="2">
    <source>
        <dbReference type="ARBA" id="ARBA00012438"/>
    </source>
</evidence>
<evidence type="ECO:0000256" key="4">
    <source>
        <dbReference type="ARBA" id="ARBA00022500"/>
    </source>
</evidence>
<evidence type="ECO:0000256" key="11">
    <source>
        <dbReference type="ARBA" id="ARBA00035100"/>
    </source>
</evidence>
<dbReference type="SMART" id="SM00073">
    <property type="entry name" value="HPT"/>
    <property type="match status" value="3"/>
</dbReference>
<keyword evidence="7" id="KW-0547">Nucleotide-binding</keyword>
<feature type="compositionally biased region" description="Basic and acidic residues" evidence="13">
    <location>
        <begin position="413"/>
        <end position="434"/>
    </location>
</feature>
<proteinExistence type="predicted"/>
<dbReference type="Gene3D" id="2.30.30.40">
    <property type="entry name" value="SH3 Domains"/>
    <property type="match status" value="1"/>
</dbReference>
<dbReference type="InterPro" id="IPR036890">
    <property type="entry name" value="HATPase_C_sf"/>
</dbReference>
<dbReference type="FunFam" id="3.30.565.10:FF:000016">
    <property type="entry name" value="Chemotaxis protein CheA, putative"/>
    <property type="match status" value="1"/>
</dbReference>
<dbReference type="InterPro" id="IPR005467">
    <property type="entry name" value="His_kinase_dom"/>
</dbReference>
<feature type="domain" description="HPt" evidence="16">
    <location>
        <begin position="155"/>
        <end position="259"/>
    </location>
</feature>
<dbReference type="SMART" id="SM00387">
    <property type="entry name" value="HATPase_c"/>
    <property type="match status" value="1"/>
</dbReference>
<dbReference type="EC" id="2.7.13.3" evidence="2"/>
<dbReference type="Proteomes" id="UP000199602">
    <property type="component" value="Unassembled WGS sequence"/>
</dbReference>
<evidence type="ECO:0000256" key="12">
    <source>
        <dbReference type="PROSITE-ProRule" id="PRU00110"/>
    </source>
</evidence>
<keyword evidence="9" id="KW-0067">ATP-binding</keyword>
<evidence type="ECO:0000256" key="5">
    <source>
        <dbReference type="ARBA" id="ARBA00022553"/>
    </source>
</evidence>
<keyword evidence="18" id="KW-1185">Reference proteome</keyword>
<dbReference type="PROSITE" id="PS50851">
    <property type="entry name" value="CHEW"/>
    <property type="match status" value="1"/>
</dbReference>
<evidence type="ECO:0000256" key="9">
    <source>
        <dbReference type="ARBA" id="ARBA00022840"/>
    </source>
</evidence>
<dbReference type="SMART" id="SM00260">
    <property type="entry name" value="CheW"/>
    <property type="match status" value="1"/>
</dbReference>
<dbReference type="PROSITE" id="PS50109">
    <property type="entry name" value="HIS_KIN"/>
    <property type="match status" value="1"/>
</dbReference>
<dbReference type="SUPFAM" id="SSF47384">
    <property type="entry name" value="Homodimeric domain of signal transducing histidine kinase"/>
    <property type="match status" value="1"/>
</dbReference>
<feature type="modified residue" description="Phosphohistidine" evidence="12">
    <location>
        <position position="49"/>
    </location>
</feature>
<dbReference type="GO" id="GO:0000155">
    <property type="term" value="F:phosphorelay sensor kinase activity"/>
    <property type="evidence" value="ECO:0007669"/>
    <property type="project" value="InterPro"/>
</dbReference>
<evidence type="ECO:0000259" key="16">
    <source>
        <dbReference type="PROSITE" id="PS50894"/>
    </source>
</evidence>
<dbReference type="GO" id="GO:0005737">
    <property type="term" value="C:cytoplasm"/>
    <property type="evidence" value="ECO:0007669"/>
    <property type="project" value="InterPro"/>
</dbReference>
<evidence type="ECO:0000313" key="18">
    <source>
        <dbReference type="Proteomes" id="UP000199602"/>
    </source>
</evidence>
<evidence type="ECO:0000256" key="7">
    <source>
        <dbReference type="ARBA" id="ARBA00022741"/>
    </source>
</evidence>
<dbReference type="STRING" id="206665.SAMN04488516_103160"/>
<feature type="domain" description="HPt" evidence="16">
    <location>
        <begin position="2"/>
        <end position="106"/>
    </location>
</feature>
<dbReference type="Pfam" id="PF01627">
    <property type="entry name" value="Hpt"/>
    <property type="match status" value="2"/>
</dbReference>
<dbReference type="CDD" id="cd16916">
    <property type="entry name" value="HATPase_CheA-like"/>
    <property type="match status" value="1"/>
</dbReference>
<feature type="domain" description="CheW-like" evidence="15">
    <location>
        <begin position="739"/>
        <end position="873"/>
    </location>
</feature>
<evidence type="ECO:0000256" key="8">
    <source>
        <dbReference type="ARBA" id="ARBA00022777"/>
    </source>
</evidence>
<dbReference type="PANTHER" id="PTHR43395:SF10">
    <property type="entry name" value="CHEMOTAXIS PROTEIN CHEA"/>
    <property type="match status" value="1"/>
</dbReference>
<dbReference type="GO" id="GO:0006935">
    <property type="term" value="P:chemotaxis"/>
    <property type="evidence" value="ECO:0007669"/>
    <property type="project" value="InterPro"/>
</dbReference>
<dbReference type="Gene3D" id="1.10.287.560">
    <property type="entry name" value="Histidine kinase CheA-like, homodimeric domain"/>
    <property type="match status" value="1"/>
</dbReference>
<reference evidence="17 18" key="1">
    <citation type="submission" date="2016-10" db="EMBL/GenBank/DDBJ databases">
        <authorList>
            <person name="de Groot N.N."/>
        </authorList>
    </citation>
    <scope>NUCLEOTIDE SEQUENCE [LARGE SCALE GENOMIC DNA]</scope>
    <source>
        <strain evidence="17 18">DSM 15269</strain>
    </source>
</reference>
<dbReference type="Gene3D" id="1.20.120.160">
    <property type="entry name" value="HPT domain"/>
    <property type="match status" value="3"/>
</dbReference>
<feature type="compositionally biased region" description="Basic and acidic residues" evidence="13">
    <location>
        <begin position="443"/>
        <end position="464"/>
    </location>
</feature>
<dbReference type="InterPro" id="IPR036061">
    <property type="entry name" value="CheW-like_dom_sf"/>
</dbReference>
<dbReference type="Gene3D" id="3.30.565.10">
    <property type="entry name" value="Histidine kinase-like ATPase, C-terminal domain"/>
    <property type="match status" value="1"/>
</dbReference>
<evidence type="ECO:0000259" key="14">
    <source>
        <dbReference type="PROSITE" id="PS50109"/>
    </source>
</evidence>
<evidence type="ECO:0000259" key="15">
    <source>
        <dbReference type="PROSITE" id="PS50851"/>
    </source>
</evidence>
<dbReference type="CDD" id="cd00731">
    <property type="entry name" value="CheA_reg"/>
    <property type="match status" value="1"/>
</dbReference>
<dbReference type="RefSeq" id="WP_092064416.1">
    <property type="nucleotide sequence ID" value="NZ_FNIN01000003.1"/>
</dbReference>
<name>A0A1H0CRM6_9BACT</name>
<gene>
    <name evidence="17" type="ORF">SAMN04488516_103160</name>
</gene>
<dbReference type="InterPro" id="IPR036097">
    <property type="entry name" value="HisK_dim/P_sf"/>
</dbReference>
<dbReference type="InterPro" id="IPR036641">
    <property type="entry name" value="HPT_dom_sf"/>
</dbReference>
<dbReference type="Pfam" id="PF01584">
    <property type="entry name" value="CheW"/>
    <property type="match status" value="1"/>
</dbReference>
<feature type="modified residue" description="Phosphohistidine" evidence="12">
    <location>
        <position position="202"/>
    </location>
</feature>
<dbReference type="PROSITE" id="PS50894">
    <property type="entry name" value="HPT"/>
    <property type="match status" value="2"/>
</dbReference>
<dbReference type="Pfam" id="PF02895">
    <property type="entry name" value="H-kinase_dim"/>
    <property type="match status" value="1"/>
</dbReference>
<dbReference type="InterPro" id="IPR004105">
    <property type="entry name" value="CheA-like_dim"/>
</dbReference>
<feature type="region of interest" description="Disordered" evidence="13">
    <location>
        <begin position="413"/>
        <end position="464"/>
    </location>
</feature>
<dbReference type="SUPFAM" id="SSF55874">
    <property type="entry name" value="ATPase domain of HSP90 chaperone/DNA topoisomerase II/histidine kinase"/>
    <property type="match status" value="1"/>
</dbReference>
<dbReference type="InterPro" id="IPR004358">
    <property type="entry name" value="Sig_transdc_His_kin-like_C"/>
</dbReference>
<keyword evidence="6" id="KW-0808">Transferase</keyword>
<protein>
    <recommendedName>
        <fullName evidence="3">Chemotaxis protein CheA</fullName>
        <ecNumber evidence="2">2.7.13.3</ecNumber>
    </recommendedName>
</protein>
<feature type="domain" description="Histidine kinase" evidence="14">
    <location>
        <begin position="485"/>
        <end position="737"/>
    </location>
</feature>